<reference evidence="1 2" key="1">
    <citation type="submission" date="2019-02" db="EMBL/GenBank/DDBJ databases">
        <title>Deep-cultivation of Planctomycetes and their phenomic and genomic characterization uncovers novel biology.</title>
        <authorList>
            <person name="Wiegand S."/>
            <person name="Jogler M."/>
            <person name="Boedeker C."/>
            <person name="Pinto D."/>
            <person name="Vollmers J."/>
            <person name="Rivas-Marin E."/>
            <person name="Kohn T."/>
            <person name="Peeters S.H."/>
            <person name="Heuer A."/>
            <person name="Rast P."/>
            <person name="Oberbeckmann S."/>
            <person name="Bunk B."/>
            <person name="Jeske O."/>
            <person name="Meyerdierks A."/>
            <person name="Storesund J.E."/>
            <person name="Kallscheuer N."/>
            <person name="Luecker S."/>
            <person name="Lage O.M."/>
            <person name="Pohl T."/>
            <person name="Merkel B.J."/>
            <person name="Hornburger P."/>
            <person name="Mueller R.-W."/>
            <person name="Bruemmer F."/>
            <person name="Labrenz M."/>
            <person name="Spormann A.M."/>
            <person name="Op den Camp H."/>
            <person name="Overmann J."/>
            <person name="Amann R."/>
            <person name="Jetten M.S.M."/>
            <person name="Mascher T."/>
            <person name="Medema M.H."/>
            <person name="Devos D.P."/>
            <person name="Kaster A.-K."/>
            <person name="Ovreas L."/>
            <person name="Rohde M."/>
            <person name="Galperin M.Y."/>
            <person name="Jogler C."/>
        </authorList>
    </citation>
    <scope>NUCLEOTIDE SEQUENCE [LARGE SCALE GENOMIC DNA]</scope>
    <source>
        <strain evidence="1 2">Mal52</strain>
    </source>
</reference>
<dbReference type="AlphaFoldDB" id="A0A517ZI81"/>
<name>A0A517ZI81_9PLAN</name>
<proteinExistence type="predicted"/>
<organism evidence="1 2">
    <name type="scientific">Symmachiella dynata</name>
    <dbReference type="NCBI Taxonomy" id="2527995"/>
    <lineage>
        <taxon>Bacteria</taxon>
        <taxon>Pseudomonadati</taxon>
        <taxon>Planctomycetota</taxon>
        <taxon>Planctomycetia</taxon>
        <taxon>Planctomycetales</taxon>
        <taxon>Planctomycetaceae</taxon>
        <taxon>Symmachiella</taxon>
    </lineage>
</organism>
<protein>
    <submittedName>
        <fullName evidence="1">Uncharacterized protein</fullName>
    </submittedName>
</protein>
<evidence type="ECO:0000313" key="2">
    <source>
        <dbReference type="Proteomes" id="UP000319383"/>
    </source>
</evidence>
<dbReference type="EMBL" id="CP036276">
    <property type="protein sequence ID" value="QDU42183.1"/>
    <property type="molecule type" value="Genomic_DNA"/>
</dbReference>
<gene>
    <name evidence="1" type="ORF">Mal52_06380</name>
</gene>
<evidence type="ECO:0000313" key="1">
    <source>
        <dbReference type="EMBL" id="QDU42183.1"/>
    </source>
</evidence>
<dbReference type="Proteomes" id="UP000319383">
    <property type="component" value="Chromosome"/>
</dbReference>
<dbReference type="KEGG" id="sdyn:Mal52_06380"/>
<sequence length="52" mass="6139">MNDTARFYEIDLREAVDNYVRRLFRAENRSPYTERCVATQPTFVSVSPVAPW</sequence>
<accession>A0A517ZI81</accession>
<keyword evidence="2" id="KW-1185">Reference proteome</keyword>